<dbReference type="Proteomes" id="UP001430614">
    <property type="component" value="Unassembled WGS sequence"/>
</dbReference>
<organism evidence="1 2">
    <name type="scientific">Paraburkholderia translucens</name>
    <dbReference type="NCBI Taxonomy" id="2886945"/>
    <lineage>
        <taxon>Bacteria</taxon>
        <taxon>Pseudomonadati</taxon>
        <taxon>Pseudomonadota</taxon>
        <taxon>Betaproteobacteria</taxon>
        <taxon>Burkholderiales</taxon>
        <taxon>Burkholderiaceae</taxon>
        <taxon>Paraburkholderia</taxon>
    </lineage>
</organism>
<dbReference type="RefSeq" id="WP_230559863.1">
    <property type="nucleotide sequence ID" value="NZ_JAJITC010000002.1"/>
</dbReference>
<proteinExistence type="predicted"/>
<name>A0ABS8K886_9BURK</name>
<sequence>MCTCDELLGVCRYRSEAEYQAERARQAHAGRIEHRILAVLTGERIAHPSPFVMACVKVLRAQPDVSDIHVGGSCVWWWSTDGSQYSAQIDTMRPAIRLAA</sequence>
<reference evidence="1 2" key="1">
    <citation type="submission" date="2021-11" db="EMBL/GenBank/DDBJ databases">
        <authorList>
            <person name="Oh E.-T."/>
            <person name="Kim S.-B."/>
        </authorList>
    </citation>
    <scope>NUCLEOTIDE SEQUENCE [LARGE SCALE GENOMIC DNA]</scope>
    <source>
        <strain evidence="1 2">MMS20-SJTN17</strain>
    </source>
</reference>
<keyword evidence="2" id="KW-1185">Reference proteome</keyword>
<gene>
    <name evidence="1" type="ORF">LJ655_03420</name>
</gene>
<evidence type="ECO:0000313" key="1">
    <source>
        <dbReference type="EMBL" id="MCC8400950.1"/>
    </source>
</evidence>
<evidence type="ECO:0000313" key="2">
    <source>
        <dbReference type="Proteomes" id="UP001430614"/>
    </source>
</evidence>
<accession>A0ABS8K886</accession>
<comment type="caution">
    <text evidence="1">The sequence shown here is derived from an EMBL/GenBank/DDBJ whole genome shotgun (WGS) entry which is preliminary data.</text>
</comment>
<protein>
    <submittedName>
        <fullName evidence="1">Uncharacterized protein</fullName>
    </submittedName>
</protein>
<dbReference type="EMBL" id="JAJITC010000002">
    <property type="protein sequence ID" value="MCC8400950.1"/>
    <property type="molecule type" value="Genomic_DNA"/>
</dbReference>